<gene>
    <name evidence="8" type="ORF">AC625_09215</name>
</gene>
<feature type="transmembrane region" description="Helical" evidence="6">
    <location>
        <begin position="105"/>
        <end position="128"/>
    </location>
</feature>
<comment type="subcellular location">
    <subcellularLocation>
        <location evidence="1">Cell membrane</location>
        <topology evidence="1">Multi-pass membrane protein</topology>
    </subcellularLocation>
</comment>
<evidence type="ECO:0000313" key="9">
    <source>
        <dbReference type="Proteomes" id="UP000037146"/>
    </source>
</evidence>
<name>A0A0K9GSS6_9BACI</name>
<proteinExistence type="predicted"/>
<dbReference type="PANTHER" id="PTHR34187">
    <property type="entry name" value="FGR18P"/>
    <property type="match status" value="1"/>
</dbReference>
<accession>A0A0K9GSS6</accession>
<organism evidence="8 9">
    <name type="scientific">Peribacillus loiseleuriae</name>
    <dbReference type="NCBI Taxonomy" id="1679170"/>
    <lineage>
        <taxon>Bacteria</taxon>
        <taxon>Bacillati</taxon>
        <taxon>Bacillota</taxon>
        <taxon>Bacilli</taxon>
        <taxon>Bacillales</taxon>
        <taxon>Bacillaceae</taxon>
        <taxon>Peribacillus</taxon>
    </lineage>
</organism>
<dbReference type="EMBL" id="LFZW01000001">
    <property type="protein sequence ID" value="KMY49693.1"/>
    <property type="molecule type" value="Genomic_DNA"/>
</dbReference>
<dbReference type="GO" id="GO:0005886">
    <property type="term" value="C:plasma membrane"/>
    <property type="evidence" value="ECO:0007669"/>
    <property type="project" value="UniProtKB-SubCell"/>
</dbReference>
<evidence type="ECO:0000256" key="1">
    <source>
        <dbReference type="ARBA" id="ARBA00004651"/>
    </source>
</evidence>
<dbReference type="OrthoDB" id="582337at2"/>
<keyword evidence="2" id="KW-1003">Cell membrane</keyword>
<comment type="caution">
    <text evidence="8">The sequence shown here is derived from an EMBL/GenBank/DDBJ whole genome shotgun (WGS) entry which is preliminary data.</text>
</comment>
<dbReference type="InterPro" id="IPR003807">
    <property type="entry name" value="DUF202"/>
</dbReference>
<keyword evidence="9" id="KW-1185">Reference proteome</keyword>
<protein>
    <recommendedName>
        <fullName evidence="7">DUF202 domain-containing protein</fullName>
    </recommendedName>
</protein>
<keyword evidence="3 6" id="KW-0812">Transmembrane</keyword>
<feature type="domain" description="DUF202" evidence="7">
    <location>
        <begin position="20"/>
        <end position="91"/>
    </location>
</feature>
<keyword evidence="4 6" id="KW-1133">Transmembrane helix</keyword>
<sequence>MEALSKKKEVPGESVIYAQQHLANERTYLAWVRTAVSIVGVGFLTTSLHFTIKLSFNQHINTLAIFLGIFACIVGFITGILSTLQYSKKRREIQEGIFIPSNHSIVFVSTLISFLIFIIFMYLSFLLLSKS</sequence>
<dbReference type="RefSeq" id="WP_049681035.1">
    <property type="nucleotide sequence ID" value="NZ_LFZW01000001.1"/>
</dbReference>
<evidence type="ECO:0000256" key="4">
    <source>
        <dbReference type="ARBA" id="ARBA00022989"/>
    </source>
</evidence>
<evidence type="ECO:0000256" key="3">
    <source>
        <dbReference type="ARBA" id="ARBA00022692"/>
    </source>
</evidence>
<evidence type="ECO:0000313" key="8">
    <source>
        <dbReference type="EMBL" id="KMY49693.1"/>
    </source>
</evidence>
<dbReference type="PATRIC" id="fig|1679170.3.peg.2030"/>
<dbReference type="Proteomes" id="UP000037146">
    <property type="component" value="Unassembled WGS sequence"/>
</dbReference>
<dbReference type="AlphaFoldDB" id="A0A0K9GSS6"/>
<feature type="transmembrane region" description="Helical" evidence="6">
    <location>
        <begin position="30"/>
        <end position="52"/>
    </location>
</feature>
<evidence type="ECO:0000256" key="5">
    <source>
        <dbReference type="ARBA" id="ARBA00023136"/>
    </source>
</evidence>
<feature type="transmembrane region" description="Helical" evidence="6">
    <location>
        <begin position="64"/>
        <end position="84"/>
    </location>
</feature>
<evidence type="ECO:0000259" key="7">
    <source>
        <dbReference type="Pfam" id="PF02656"/>
    </source>
</evidence>
<dbReference type="InterPro" id="IPR052053">
    <property type="entry name" value="IM_YidH-like"/>
</dbReference>
<reference evidence="9" key="1">
    <citation type="submission" date="2015-07" db="EMBL/GenBank/DDBJ databases">
        <title>Genome sequencing project for genomic taxonomy and phylogenomics of Bacillus-like bacteria.</title>
        <authorList>
            <person name="Liu B."/>
            <person name="Wang J."/>
            <person name="Zhu Y."/>
            <person name="Liu G."/>
            <person name="Chen Q."/>
            <person name="Chen Z."/>
            <person name="Lan J."/>
            <person name="Che J."/>
            <person name="Ge C."/>
            <person name="Shi H."/>
            <person name="Pan Z."/>
            <person name="Liu X."/>
        </authorList>
    </citation>
    <scope>NUCLEOTIDE SEQUENCE [LARGE SCALE GENOMIC DNA]</scope>
    <source>
        <strain evidence="9">FJAT-27997</strain>
    </source>
</reference>
<evidence type="ECO:0000256" key="2">
    <source>
        <dbReference type="ARBA" id="ARBA00022475"/>
    </source>
</evidence>
<evidence type="ECO:0000256" key="6">
    <source>
        <dbReference type="SAM" id="Phobius"/>
    </source>
</evidence>
<keyword evidence="5 6" id="KW-0472">Membrane</keyword>
<dbReference type="Pfam" id="PF02656">
    <property type="entry name" value="DUF202"/>
    <property type="match status" value="1"/>
</dbReference>
<dbReference type="PANTHER" id="PTHR34187:SF2">
    <property type="entry name" value="DUF202 DOMAIN-CONTAINING PROTEIN"/>
    <property type="match status" value="1"/>
</dbReference>
<dbReference type="STRING" id="1679170.AC625_09215"/>